<feature type="region of interest" description="Disordered" evidence="1">
    <location>
        <begin position="713"/>
        <end position="801"/>
    </location>
</feature>
<evidence type="ECO:0000313" key="4">
    <source>
        <dbReference type="Proteomes" id="UP000812966"/>
    </source>
</evidence>
<dbReference type="AlphaFoldDB" id="A0A8K0JPB6"/>
<feature type="compositionally biased region" description="Low complexity" evidence="1">
    <location>
        <begin position="932"/>
        <end position="951"/>
    </location>
</feature>
<dbReference type="EMBL" id="JABELV010000025">
    <property type="protein sequence ID" value="KAG7562821.1"/>
    <property type="molecule type" value="Genomic_DNA"/>
</dbReference>
<dbReference type="PROSITE" id="PS51159">
    <property type="entry name" value="CBM21"/>
    <property type="match status" value="1"/>
</dbReference>
<feature type="compositionally biased region" description="Polar residues" evidence="1">
    <location>
        <begin position="61"/>
        <end position="90"/>
    </location>
</feature>
<feature type="region of interest" description="Disordered" evidence="1">
    <location>
        <begin position="1"/>
        <end position="146"/>
    </location>
</feature>
<sequence>MPFMHPDSPSVASQRSSSPDEFLTFDVDLKKAIVNGHHQEEPEPVGLAPGSNLTRERAGSFSGSSTIPRTNQGTSDVFDSPSSNKTTKQTGLPPKPSTVVAKDHAFEGLPFTAPPAASASSSSSSASSNNPGSARQSRIKPIKSTPLTNSTSVFAAQCLPSVRSPPKRHTLALEPDEVTDITGLTGAQYTPPIASIDSMTAASINGSNADGINRLSNVSFRHNDSYDLNVMKNRRPRLFGFTEMVPDSPDESSASASTSRTASREASPTRQGSMELIPRTKRFNGSLEKTISTTPRGRSRNIEQDVDKVDTTPIGATKVDTPPEEKKKDLSTIVPRKAVAVVEPAATAAVPPAPAVTLTRKASLTRSQSEVGLRHLAPVKPIRPGPLGSRTSAQRNESALKLDLNGIRETADRGLTSAPLSSLNGPYSPATALLRKKSGEVVKPALKAVSSYGDITQLDAPLSSARSVPTTPGAPKYVHFDTQLERVKLFLHDQKPLVVSRNGSPADCTTSEGEEYPFPHTDEEDDGESLLQIKLPNFPTVQPHDADIFLESIFLDEDRKNLKGIIRVRNIAFEKWVAVRFTLDWWQTTNETSATYKDSVQGGAFDRFQFSLKLQDMMNKIEEKNLFICLRYMAGSKEIWDNNGGSNYHVTFTKVPINRRPQMIASRPSASNGVGMISPGMGRAIGGRTSQWDLAGKRQDRMADLKMHLDRLSAGDEGPKVGGARFSNGVRSSPSRQSDRLPSPRLRDGGPSSPQPMFSPLAGRYDFGASLSNARGGKSRSPSGRHAELPGSPGGIKFASNAATGPSMEFYSPQLSNVDLPSLVRPEMPSSAASDRTVTQSSLHLDTLPPPVLQVQEPSPPVDYFSSMAPAQTAGPKRKNTGVPHTGLPRQYSEPPFPVNGLRFYDTSFDDNGAEADDNALGLRGDNAMEGSPPSMASSVDSSASDSPNSPVDRDLPAHRSSSVDDIANMSYKTILEQFCWAGDEKTASPFGHLEERRTHSTSDVNKYFVNHFETIQPEQPVAETKPVSRFSGNAQNIFKPRKRTTPPGSKRNSPPGSVKKSTVRLAAV</sequence>
<dbReference type="GO" id="GO:0000164">
    <property type="term" value="C:protein phosphatase type 1 complex"/>
    <property type="evidence" value="ECO:0007669"/>
    <property type="project" value="TreeGrafter"/>
</dbReference>
<feature type="domain" description="CBM21" evidence="2">
    <location>
        <begin position="540"/>
        <end position="651"/>
    </location>
</feature>
<feature type="region of interest" description="Disordered" evidence="1">
    <location>
        <begin position="666"/>
        <end position="688"/>
    </location>
</feature>
<evidence type="ECO:0000313" key="3">
    <source>
        <dbReference type="EMBL" id="KAG7562821.1"/>
    </source>
</evidence>
<dbReference type="InterPro" id="IPR005036">
    <property type="entry name" value="CBM21_dom"/>
</dbReference>
<dbReference type="Pfam" id="PF03370">
    <property type="entry name" value="CBM_21"/>
    <property type="match status" value="1"/>
</dbReference>
<protein>
    <recommendedName>
        <fullName evidence="2">CBM21 domain-containing protein</fullName>
    </recommendedName>
</protein>
<comment type="caution">
    <text evidence="3">The sequence shown here is derived from an EMBL/GenBank/DDBJ whole genome shotgun (WGS) entry which is preliminary data.</text>
</comment>
<dbReference type="GO" id="GO:0008157">
    <property type="term" value="F:protein phosphatase 1 binding"/>
    <property type="evidence" value="ECO:0007669"/>
    <property type="project" value="TreeGrafter"/>
</dbReference>
<feature type="compositionally biased region" description="Low complexity" evidence="1">
    <location>
        <begin position="1"/>
        <end position="19"/>
    </location>
</feature>
<organism evidence="3 4">
    <name type="scientific">Filobasidium floriforme</name>
    <dbReference type="NCBI Taxonomy" id="5210"/>
    <lineage>
        <taxon>Eukaryota</taxon>
        <taxon>Fungi</taxon>
        <taxon>Dikarya</taxon>
        <taxon>Basidiomycota</taxon>
        <taxon>Agaricomycotina</taxon>
        <taxon>Tremellomycetes</taxon>
        <taxon>Filobasidiales</taxon>
        <taxon>Filobasidiaceae</taxon>
        <taxon>Filobasidium</taxon>
    </lineage>
</organism>
<dbReference type="PANTHER" id="PTHR12307">
    <property type="entry name" value="PROTEIN PHOSPHATASE 1 REGULATORY SUBUNIT"/>
    <property type="match status" value="1"/>
</dbReference>
<feature type="compositionally biased region" description="Basic and acidic residues" evidence="1">
    <location>
        <begin position="321"/>
        <end position="330"/>
    </location>
</feature>
<feature type="compositionally biased region" description="Polar residues" evidence="1">
    <location>
        <begin position="287"/>
        <end position="296"/>
    </location>
</feature>
<dbReference type="Gene3D" id="2.60.40.2440">
    <property type="entry name" value="Carbohydrate binding type-21 domain"/>
    <property type="match status" value="1"/>
</dbReference>
<gene>
    <name evidence="3" type="ORF">FFLO_01776</name>
</gene>
<feature type="compositionally biased region" description="Low complexity" evidence="1">
    <location>
        <begin position="251"/>
        <end position="270"/>
    </location>
</feature>
<feature type="compositionally biased region" description="Acidic residues" evidence="1">
    <location>
        <begin position="908"/>
        <end position="918"/>
    </location>
</feature>
<evidence type="ECO:0000259" key="2">
    <source>
        <dbReference type="PROSITE" id="PS51159"/>
    </source>
</evidence>
<name>A0A8K0JPB6_9TREE</name>
<keyword evidence="4" id="KW-1185">Reference proteome</keyword>
<dbReference type="InterPro" id="IPR038175">
    <property type="entry name" value="CBM21_dom_sf"/>
</dbReference>
<dbReference type="GO" id="GO:2001069">
    <property type="term" value="F:glycogen binding"/>
    <property type="evidence" value="ECO:0007669"/>
    <property type="project" value="TreeGrafter"/>
</dbReference>
<dbReference type="GO" id="GO:0005979">
    <property type="term" value="P:regulation of glycogen biosynthetic process"/>
    <property type="evidence" value="ECO:0007669"/>
    <property type="project" value="TreeGrafter"/>
</dbReference>
<proteinExistence type="predicted"/>
<feature type="region of interest" description="Disordered" evidence="1">
    <location>
        <begin position="866"/>
        <end position="962"/>
    </location>
</feature>
<accession>A0A8K0JPB6</accession>
<feature type="region of interest" description="Disordered" evidence="1">
    <location>
        <begin position="1020"/>
        <end position="1069"/>
    </location>
</feature>
<dbReference type="Proteomes" id="UP000812966">
    <property type="component" value="Unassembled WGS sequence"/>
</dbReference>
<feature type="compositionally biased region" description="Polar residues" evidence="1">
    <location>
        <begin position="1047"/>
        <end position="1056"/>
    </location>
</feature>
<feature type="compositionally biased region" description="Basic and acidic residues" evidence="1">
    <location>
        <begin position="300"/>
        <end position="310"/>
    </location>
</feature>
<feature type="compositionally biased region" description="Low complexity" evidence="1">
    <location>
        <begin position="114"/>
        <end position="134"/>
    </location>
</feature>
<dbReference type="InterPro" id="IPR050782">
    <property type="entry name" value="PP1_regulatory_subunit_3"/>
</dbReference>
<dbReference type="PANTHER" id="PTHR12307:SF36">
    <property type="entry name" value="GLYCOGEN-BINDING SUBUNIT 76A"/>
    <property type="match status" value="1"/>
</dbReference>
<reference evidence="3" key="1">
    <citation type="submission" date="2020-04" db="EMBL/GenBank/DDBJ databases">
        <title>Analysis of mating type loci in Filobasidium floriforme.</title>
        <authorList>
            <person name="Nowrousian M."/>
        </authorList>
    </citation>
    <scope>NUCLEOTIDE SEQUENCE</scope>
    <source>
        <strain evidence="3">CBS 6242</strain>
    </source>
</reference>
<feature type="region of interest" description="Disordered" evidence="1">
    <location>
        <begin position="243"/>
        <end position="330"/>
    </location>
</feature>
<feature type="compositionally biased region" description="Basic and acidic residues" evidence="1">
    <location>
        <begin position="27"/>
        <end position="41"/>
    </location>
</feature>
<evidence type="ECO:0000256" key="1">
    <source>
        <dbReference type="SAM" id="MobiDB-lite"/>
    </source>
</evidence>